<dbReference type="GO" id="GO:0016020">
    <property type="term" value="C:membrane"/>
    <property type="evidence" value="ECO:0007669"/>
    <property type="project" value="InterPro"/>
</dbReference>
<evidence type="ECO:0000313" key="2">
    <source>
        <dbReference type="Proteomes" id="UP000053240"/>
    </source>
</evidence>
<comment type="caution">
    <text evidence="1">The sequence shown here is derived from an EMBL/GenBank/DDBJ whole genome shotgun (WGS) entry which is preliminary data.</text>
</comment>
<dbReference type="STRING" id="76193.A0A0N1ID43"/>
<keyword evidence="2" id="KW-1185">Reference proteome</keyword>
<dbReference type="Proteomes" id="UP000053240">
    <property type="component" value="Unassembled WGS sequence"/>
</dbReference>
<dbReference type="GO" id="GO:0055085">
    <property type="term" value="P:transmembrane transport"/>
    <property type="evidence" value="ECO:0007669"/>
    <property type="project" value="InterPro"/>
</dbReference>
<organism evidence="1 2">
    <name type="scientific">Papilio machaon</name>
    <name type="common">Old World swallowtail butterfly</name>
    <dbReference type="NCBI Taxonomy" id="76193"/>
    <lineage>
        <taxon>Eukaryota</taxon>
        <taxon>Metazoa</taxon>
        <taxon>Ecdysozoa</taxon>
        <taxon>Arthropoda</taxon>
        <taxon>Hexapoda</taxon>
        <taxon>Insecta</taxon>
        <taxon>Pterygota</taxon>
        <taxon>Neoptera</taxon>
        <taxon>Endopterygota</taxon>
        <taxon>Lepidoptera</taxon>
        <taxon>Glossata</taxon>
        <taxon>Ditrysia</taxon>
        <taxon>Papilionoidea</taxon>
        <taxon>Papilionidae</taxon>
        <taxon>Papilioninae</taxon>
        <taxon>Papilio</taxon>
    </lineage>
</organism>
<accession>A0A0N1ID43</accession>
<sequence length="123" mass="13735">MEGFEPRTCRLQIKCLTLEPPTLFSLSSRPSQQFNVVRRVYQQDVLNKDADYQVPDKPLSYRCKKAVKSCGFGECLLNSVPIARWLPRYSAGRDLVGDLVAGATTAVMHIPQGTSLVCDTLEE</sequence>
<dbReference type="InterPro" id="IPR001902">
    <property type="entry name" value="SLC26A/SulP_fam"/>
</dbReference>
<dbReference type="InParanoid" id="A0A0N1ID43"/>
<name>A0A0N1ID43_PAPMA</name>
<reference evidence="1 2" key="1">
    <citation type="journal article" date="2015" name="Nat. Commun.">
        <title>Outbred genome sequencing and CRISPR/Cas9 gene editing in butterflies.</title>
        <authorList>
            <person name="Li X."/>
            <person name="Fan D."/>
            <person name="Zhang W."/>
            <person name="Liu G."/>
            <person name="Zhang L."/>
            <person name="Zhao L."/>
            <person name="Fang X."/>
            <person name="Chen L."/>
            <person name="Dong Y."/>
            <person name="Chen Y."/>
            <person name="Ding Y."/>
            <person name="Zhao R."/>
            <person name="Feng M."/>
            <person name="Zhu Y."/>
            <person name="Feng Y."/>
            <person name="Jiang X."/>
            <person name="Zhu D."/>
            <person name="Xiang H."/>
            <person name="Feng X."/>
            <person name="Li S."/>
            <person name="Wang J."/>
            <person name="Zhang G."/>
            <person name="Kronforst M.R."/>
            <person name="Wang W."/>
        </authorList>
    </citation>
    <scope>NUCLEOTIDE SEQUENCE [LARGE SCALE GENOMIC DNA]</scope>
    <source>
        <strain evidence="1">Ya'a_city_454_Pm</strain>
        <tissue evidence="1">Whole body</tissue>
    </source>
</reference>
<gene>
    <name evidence="1" type="ORF">RR48_00553</name>
</gene>
<dbReference type="EMBL" id="LADJ01059545">
    <property type="protein sequence ID" value="KPJ21597.1"/>
    <property type="molecule type" value="Genomic_DNA"/>
</dbReference>
<dbReference type="AlphaFoldDB" id="A0A0N1ID43"/>
<proteinExistence type="predicted"/>
<protein>
    <submittedName>
        <fullName evidence="1">Uncharacterized protein</fullName>
    </submittedName>
</protein>
<dbReference type="PANTHER" id="PTHR11814">
    <property type="entry name" value="SULFATE TRANSPORTER"/>
    <property type="match status" value="1"/>
</dbReference>
<evidence type="ECO:0000313" key="1">
    <source>
        <dbReference type="EMBL" id="KPJ21597.1"/>
    </source>
</evidence>